<dbReference type="EMBL" id="BTRK01000004">
    <property type="protein sequence ID" value="GMR45858.1"/>
    <property type="molecule type" value="Genomic_DNA"/>
</dbReference>
<protein>
    <submittedName>
        <fullName evidence="1">Uncharacterized protein</fullName>
    </submittedName>
</protein>
<evidence type="ECO:0000313" key="2">
    <source>
        <dbReference type="Proteomes" id="UP001328107"/>
    </source>
</evidence>
<evidence type="ECO:0000313" key="1">
    <source>
        <dbReference type="EMBL" id="GMR45858.1"/>
    </source>
</evidence>
<feature type="non-terminal residue" evidence="1">
    <location>
        <position position="1"/>
    </location>
</feature>
<proteinExistence type="predicted"/>
<dbReference type="AlphaFoldDB" id="A0AAN5CK12"/>
<accession>A0AAN5CK12</accession>
<feature type="non-terminal residue" evidence="1">
    <location>
        <position position="77"/>
    </location>
</feature>
<comment type="caution">
    <text evidence="1">The sequence shown here is derived from an EMBL/GenBank/DDBJ whole genome shotgun (WGS) entry which is preliminary data.</text>
</comment>
<reference evidence="2" key="1">
    <citation type="submission" date="2022-10" db="EMBL/GenBank/DDBJ databases">
        <title>Genome assembly of Pristionchus species.</title>
        <authorList>
            <person name="Yoshida K."/>
            <person name="Sommer R.J."/>
        </authorList>
    </citation>
    <scope>NUCLEOTIDE SEQUENCE [LARGE SCALE GENOMIC DNA]</scope>
    <source>
        <strain evidence="2">RS5460</strain>
    </source>
</reference>
<name>A0AAN5CK12_9BILA</name>
<dbReference type="Proteomes" id="UP001328107">
    <property type="component" value="Unassembled WGS sequence"/>
</dbReference>
<organism evidence="1 2">
    <name type="scientific">Pristionchus mayeri</name>
    <dbReference type="NCBI Taxonomy" id="1317129"/>
    <lineage>
        <taxon>Eukaryota</taxon>
        <taxon>Metazoa</taxon>
        <taxon>Ecdysozoa</taxon>
        <taxon>Nematoda</taxon>
        <taxon>Chromadorea</taxon>
        <taxon>Rhabditida</taxon>
        <taxon>Rhabditina</taxon>
        <taxon>Diplogasteromorpha</taxon>
        <taxon>Diplogasteroidea</taxon>
        <taxon>Neodiplogasteridae</taxon>
        <taxon>Pristionchus</taxon>
    </lineage>
</organism>
<gene>
    <name evidence="1" type="ORF">PMAYCL1PPCAC_16053</name>
</gene>
<keyword evidence="2" id="KW-1185">Reference proteome</keyword>
<sequence>PSGVTSPPCGEPPLSERRMVIDAIKDDGTHIVLENNKYSTISWSEGQGLWLFEIEADDGMNRVYFKWAKCVLAPVTA</sequence>